<dbReference type="Proteomes" id="UP001148786">
    <property type="component" value="Unassembled WGS sequence"/>
</dbReference>
<evidence type="ECO:0000256" key="1">
    <source>
        <dbReference type="SAM" id="Coils"/>
    </source>
</evidence>
<evidence type="ECO:0000313" key="2">
    <source>
        <dbReference type="EMBL" id="KAJ3493842.1"/>
    </source>
</evidence>
<dbReference type="OrthoDB" id="5575062at2759"/>
<keyword evidence="1" id="KW-0175">Coiled coil</keyword>
<organism evidence="2 3">
    <name type="scientific">Agrocybe chaxingu</name>
    <dbReference type="NCBI Taxonomy" id="84603"/>
    <lineage>
        <taxon>Eukaryota</taxon>
        <taxon>Fungi</taxon>
        <taxon>Dikarya</taxon>
        <taxon>Basidiomycota</taxon>
        <taxon>Agaricomycotina</taxon>
        <taxon>Agaricomycetes</taxon>
        <taxon>Agaricomycetidae</taxon>
        <taxon>Agaricales</taxon>
        <taxon>Agaricineae</taxon>
        <taxon>Strophariaceae</taxon>
        <taxon>Agrocybe</taxon>
    </lineage>
</organism>
<reference evidence="2" key="1">
    <citation type="submission" date="2022-07" db="EMBL/GenBank/DDBJ databases">
        <title>Genome Sequence of Agrocybe chaxingu.</title>
        <authorList>
            <person name="Buettner E."/>
        </authorList>
    </citation>
    <scope>NUCLEOTIDE SEQUENCE</scope>
    <source>
        <strain evidence="2">MP-N11</strain>
    </source>
</reference>
<name>A0A9W8JMV0_9AGAR</name>
<feature type="coiled-coil region" evidence="1">
    <location>
        <begin position="106"/>
        <end position="161"/>
    </location>
</feature>
<dbReference type="AlphaFoldDB" id="A0A9W8JMV0"/>
<accession>A0A9W8JMV0</accession>
<protein>
    <submittedName>
        <fullName evidence="2">Uncharacterized protein</fullName>
    </submittedName>
</protein>
<gene>
    <name evidence="2" type="ORF">NLJ89_g10927</name>
</gene>
<keyword evidence="3" id="KW-1185">Reference proteome</keyword>
<dbReference type="EMBL" id="JANKHO010002213">
    <property type="protein sequence ID" value="KAJ3493842.1"/>
    <property type="molecule type" value="Genomic_DNA"/>
</dbReference>
<comment type="caution">
    <text evidence="2">The sequence shown here is derived from an EMBL/GenBank/DDBJ whole genome shotgun (WGS) entry which is preliminary data.</text>
</comment>
<sequence>MVVKDDLLRIAGIKDELKHIDKELKTVSPELKKAARSTTANAAEDAVFVLSCCKIGMANTREYEERQLKVAQEETQARLQFDTQIARLTNPSGLETEGLIQAQSHLTQLDGIINAEQANLAKLQQQKAAAEQGIATSEPALENLKEELAMLEEMLEEKAKVVSR</sequence>
<proteinExistence type="predicted"/>
<evidence type="ECO:0000313" key="3">
    <source>
        <dbReference type="Proteomes" id="UP001148786"/>
    </source>
</evidence>